<evidence type="ECO:0000256" key="2">
    <source>
        <dbReference type="ARBA" id="ARBA00023242"/>
    </source>
</evidence>
<dbReference type="Proteomes" id="UP000765509">
    <property type="component" value="Unassembled WGS sequence"/>
</dbReference>
<evidence type="ECO:0000313" key="4">
    <source>
        <dbReference type="EMBL" id="MBW0492705.1"/>
    </source>
</evidence>
<dbReference type="PANTHER" id="PTHR22812">
    <property type="entry name" value="CHROMOBOX PROTEIN"/>
    <property type="match status" value="1"/>
</dbReference>
<keyword evidence="5" id="KW-1185">Reference proteome</keyword>
<accession>A0A9Q3CZL5</accession>
<evidence type="ECO:0000259" key="3">
    <source>
        <dbReference type="PROSITE" id="PS50013"/>
    </source>
</evidence>
<organism evidence="4 5">
    <name type="scientific">Austropuccinia psidii MF-1</name>
    <dbReference type="NCBI Taxonomy" id="1389203"/>
    <lineage>
        <taxon>Eukaryota</taxon>
        <taxon>Fungi</taxon>
        <taxon>Dikarya</taxon>
        <taxon>Basidiomycota</taxon>
        <taxon>Pucciniomycotina</taxon>
        <taxon>Pucciniomycetes</taxon>
        <taxon>Pucciniales</taxon>
        <taxon>Sphaerophragmiaceae</taxon>
        <taxon>Austropuccinia</taxon>
    </lineage>
</organism>
<dbReference type="Gene3D" id="2.40.50.40">
    <property type="match status" value="1"/>
</dbReference>
<proteinExistence type="predicted"/>
<dbReference type="CDD" id="cd00024">
    <property type="entry name" value="CD_CSD"/>
    <property type="match status" value="1"/>
</dbReference>
<comment type="subcellular location">
    <subcellularLocation>
        <location evidence="1">Nucleus</location>
    </subcellularLocation>
</comment>
<keyword evidence="2" id="KW-0539">Nucleus</keyword>
<name>A0A9Q3CZL5_9BASI</name>
<sequence>MYVSYHQDDWNTRLPLTEFSCNNSDPSSTKKSLFFTFYGRNPQFDSAQITQDTPAGKLSTKIQSLKQYFKRELEVAMNRFKRYEDKIRASPPVFNPGAMVWLFSKNIKSTRPTKKLSEGWLCPFPILKKNQELPPPIIIKEEEEWEVSQILDSMFKRRKLWYLVEWKGFSQDPERSTWEPDENLKNCPEHVKYFYALYPDKPSPNSSRASLLWFSVGRGITKSNSHSWYAPLGVFYSFLLPNPAFTGLIGQFSTLPSPRTISLFVGLGGLFSLTGAYGPYSHHQGTCTNPSYYWGFGLKGLFGPFRPPTASTACCPWDHLAPFGPNSMMPKGAKGAAHQPPDHKWAHLGQFWPQNPTNSENGQNTSIPKIVQEPQVATIHPRATGSHQRPPPQLQARISTSSGEDVSFLNAPPLKDPGGVHKWYYISLCTIFAQQSNDDTFRTKLPDPISEDHLRTPTTWPCRIWVVNSHQDYSRGSSQRLSIISIIFNTSSTQHSLDNSIGPYR</sequence>
<dbReference type="OrthoDB" id="2273864at2759"/>
<dbReference type="InterPro" id="IPR000953">
    <property type="entry name" value="Chromo/chromo_shadow_dom"/>
</dbReference>
<dbReference type="Pfam" id="PF00385">
    <property type="entry name" value="Chromo"/>
    <property type="match status" value="1"/>
</dbReference>
<comment type="caution">
    <text evidence="4">The sequence shown here is derived from an EMBL/GenBank/DDBJ whole genome shotgun (WGS) entry which is preliminary data.</text>
</comment>
<dbReference type="SUPFAM" id="SSF54160">
    <property type="entry name" value="Chromo domain-like"/>
    <property type="match status" value="1"/>
</dbReference>
<reference evidence="4" key="1">
    <citation type="submission" date="2021-03" db="EMBL/GenBank/DDBJ databases">
        <title>Draft genome sequence of rust myrtle Austropuccinia psidii MF-1, a brazilian biotype.</title>
        <authorList>
            <person name="Quecine M.C."/>
            <person name="Pachon D.M.R."/>
            <person name="Bonatelli M.L."/>
            <person name="Correr F.H."/>
            <person name="Franceschini L.M."/>
            <person name="Leite T.F."/>
            <person name="Margarido G.R.A."/>
            <person name="Almeida C.A."/>
            <person name="Ferrarezi J.A."/>
            <person name="Labate C.A."/>
        </authorList>
    </citation>
    <scope>NUCLEOTIDE SEQUENCE</scope>
    <source>
        <strain evidence="4">MF-1</strain>
    </source>
</reference>
<dbReference type="EMBL" id="AVOT02011717">
    <property type="protein sequence ID" value="MBW0492705.1"/>
    <property type="molecule type" value="Genomic_DNA"/>
</dbReference>
<evidence type="ECO:0000313" key="5">
    <source>
        <dbReference type="Proteomes" id="UP000765509"/>
    </source>
</evidence>
<evidence type="ECO:0000256" key="1">
    <source>
        <dbReference type="ARBA" id="ARBA00004123"/>
    </source>
</evidence>
<dbReference type="AlphaFoldDB" id="A0A9Q3CZL5"/>
<gene>
    <name evidence="4" type="ORF">O181_032420</name>
</gene>
<dbReference type="GO" id="GO:0005634">
    <property type="term" value="C:nucleus"/>
    <property type="evidence" value="ECO:0007669"/>
    <property type="project" value="UniProtKB-SubCell"/>
</dbReference>
<dbReference type="InterPro" id="IPR051219">
    <property type="entry name" value="Heterochromatin_chromo-domain"/>
</dbReference>
<dbReference type="InterPro" id="IPR023780">
    <property type="entry name" value="Chromo_domain"/>
</dbReference>
<feature type="domain" description="Chromo" evidence="3">
    <location>
        <begin position="145"/>
        <end position="206"/>
    </location>
</feature>
<dbReference type="PROSITE" id="PS50013">
    <property type="entry name" value="CHROMO_2"/>
    <property type="match status" value="1"/>
</dbReference>
<dbReference type="GO" id="GO:0006338">
    <property type="term" value="P:chromatin remodeling"/>
    <property type="evidence" value="ECO:0007669"/>
    <property type="project" value="UniProtKB-ARBA"/>
</dbReference>
<dbReference type="InterPro" id="IPR016197">
    <property type="entry name" value="Chromo-like_dom_sf"/>
</dbReference>
<protein>
    <recommendedName>
        <fullName evidence="3">Chromo domain-containing protein</fullName>
    </recommendedName>
</protein>